<dbReference type="KEGG" id="amam:HPC72_02060"/>
<dbReference type="Pfam" id="PF14258">
    <property type="entry name" value="DUF4350"/>
    <property type="match status" value="1"/>
</dbReference>
<gene>
    <name evidence="4" type="ORF">HPC72_02060</name>
</gene>
<dbReference type="InterPro" id="IPR025646">
    <property type="entry name" value="DUF4350"/>
</dbReference>
<protein>
    <submittedName>
        <fullName evidence="4">DUF4350 domain-containing protein</fullName>
    </submittedName>
</protein>
<organism evidence="4 5">
    <name type="scientific">Actinomyces marmotae</name>
    <dbReference type="NCBI Taxonomy" id="2737173"/>
    <lineage>
        <taxon>Bacteria</taxon>
        <taxon>Bacillati</taxon>
        <taxon>Actinomycetota</taxon>
        <taxon>Actinomycetes</taxon>
        <taxon>Actinomycetales</taxon>
        <taxon>Actinomycetaceae</taxon>
        <taxon>Actinomyces</taxon>
    </lineage>
</organism>
<proteinExistence type="predicted"/>
<reference evidence="4 5" key="1">
    <citation type="submission" date="2020-05" db="EMBL/GenBank/DDBJ databases">
        <title>Actinomyces sp. zg-325.</title>
        <authorList>
            <person name="Yang C."/>
        </authorList>
    </citation>
    <scope>NUCLEOTIDE SEQUENCE [LARGE SCALE GENOMIC DNA]</scope>
    <source>
        <strain evidence="5">zg-325</strain>
    </source>
</reference>
<dbReference type="AlphaFoldDB" id="A0A6M8AZ98"/>
<keyword evidence="2" id="KW-1133">Transmembrane helix</keyword>
<keyword evidence="2" id="KW-0812">Transmembrane</keyword>
<keyword evidence="2" id="KW-0472">Membrane</keyword>
<evidence type="ECO:0000256" key="1">
    <source>
        <dbReference type="SAM" id="MobiDB-lite"/>
    </source>
</evidence>
<keyword evidence="5" id="KW-1185">Reference proteome</keyword>
<evidence type="ECO:0000313" key="4">
    <source>
        <dbReference type="EMBL" id="QKD79198.1"/>
    </source>
</evidence>
<evidence type="ECO:0000313" key="5">
    <source>
        <dbReference type="Proteomes" id="UP000504752"/>
    </source>
</evidence>
<feature type="transmembrane region" description="Helical" evidence="2">
    <location>
        <begin position="45"/>
        <end position="62"/>
    </location>
</feature>
<sequence>MTPIGARPRTAAAVPSSPEPGPAGGGADQVIGATIGQRLRSWRPGLLTLLALLVLVLLAQALKPAESTTPLAIDNPRPNGARALAALVSEWGVEVHAVSSARAAREASAEGATVVLINAGSLSDEERAQLASAGGDVVVIGALHNSLGGLTELTPSGVSAAPGATVSAQCDDADAQAAGTIPAGRGSVGLGGAQGATGCFPVADGVYGYATAPLPSGGTLRVLAWPDTAMNSRLTDQGNAALAIRAIGASKRVVWHDAAQAQSRSIWDEPSLPRFLPVVLAQLTIAALALAIVQGRRFGRVVVEDLPVVVRSTETTIGRGRLYRRARDRGRAATALRAGTALRLGKRLGLPTGAGRGELIAALCRDGRLRPADVARVLYGPTPTDDRSLTDLAAQLDRLESEVHSS</sequence>
<evidence type="ECO:0000256" key="2">
    <source>
        <dbReference type="SAM" id="Phobius"/>
    </source>
</evidence>
<dbReference type="EMBL" id="CP053642">
    <property type="protein sequence ID" value="QKD79198.1"/>
    <property type="molecule type" value="Genomic_DNA"/>
</dbReference>
<feature type="domain" description="DUF4350" evidence="3">
    <location>
        <begin position="74"/>
        <end position="245"/>
    </location>
</feature>
<dbReference type="Proteomes" id="UP000504752">
    <property type="component" value="Chromosome"/>
</dbReference>
<evidence type="ECO:0000259" key="3">
    <source>
        <dbReference type="Pfam" id="PF14258"/>
    </source>
</evidence>
<accession>A0A6M8AZ98</accession>
<dbReference type="RefSeq" id="WP_159524055.1">
    <property type="nucleotide sequence ID" value="NZ_CP053642.1"/>
</dbReference>
<name>A0A6M8AZ98_9ACTO</name>
<feature type="region of interest" description="Disordered" evidence="1">
    <location>
        <begin position="1"/>
        <end position="28"/>
    </location>
</feature>